<comment type="cofactor">
    <cofactor evidence="8">
        <name>Mg(2+)</name>
        <dbReference type="ChEBI" id="CHEBI:18420"/>
    </cofactor>
    <cofactor evidence="8">
        <name>Mn(2+)</name>
        <dbReference type="ChEBI" id="CHEBI:29035"/>
    </cofactor>
</comment>
<keyword evidence="2 8" id="KW-0808">Transferase</keyword>
<gene>
    <name evidence="8" type="primary">ydiU</name>
    <name evidence="8" type="synonym">selO</name>
    <name evidence="9" type="ORF">EVA96_01885</name>
</gene>
<comment type="function">
    <text evidence="8">Nucleotidyltransferase involved in the post-translational modification of proteins. It can catalyze the addition of adenosine monophosphate (AMP) or uridine monophosphate (UMP) to a protein, resulting in modifications known as AMPylation and UMPylation.</text>
</comment>
<feature type="binding site" evidence="8">
    <location>
        <position position="254"/>
    </location>
    <ligand>
        <name>Mg(2+)</name>
        <dbReference type="ChEBI" id="CHEBI:18420"/>
    </ligand>
</feature>
<keyword evidence="6 8" id="KW-0067">ATP-binding</keyword>
<feature type="binding site" evidence="8">
    <location>
        <position position="127"/>
    </location>
    <ligand>
        <name>ATP</name>
        <dbReference type="ChEBI" id="CHEBI:30616"/>
    </ligand>
</feature>
<evidence type="ECO:0000256" key="4">
    <source>
        <dbReference type="ARBA" id="ARBA00022723"/>
    </source>
</evidence>
<dbReference type="NCBIfam" id="NF000658">
    <property type="entry name" value="PRK00029.1"/>
    <property type="match status" value="1"/>
</dbReference>
<accession>A0A520MJ85</accession>
<evidence type="ECO:0000256" key="6">
    <source>
        <dbReference type="ARBA" id="ARBA00022840"/>
    </source>
</evidence>
<feature type="binding site" evidence="8">
    <location>
        <position position="93"/>
    </location>
    <ligand>
        <name>ATP</name>
        <dbReference type="ChEBI" id="CHEBI:30616"/>
    </ligand>
</feature>
<comment type="catalytic activity">
    <reaction evidence="8">
        <text>L-threonyl-[protein] + ATP = 3-O-(5'-adenylyl)-L-threonyl-[protein] + diphosphate</text>
        <dbReference type="Rhea" id="RHEA:54292"/>
        <dbReference type="Rhea" id="RHEA-COMP:11060"/>
        <dbReference type="Rhea" id="RHEA-COMP:13847"/>
        <dbReference type="ChEBI" id="CHEBI:30013"/>
        <dbReference type="ChEBI" id="CHEBI:30616"/>
        <dbReference type="ChEBI" id="CHEBI:33019"/>
        <dbReference type="ChEBI" id="CHEBI:138113"/>
        <dbReference type="EC" id="2.7.7.108"/>
    </reaction>
</comment>
<evidence type="ECO:0000256" key="7">
    <source>
        <dbReference type="ARBA" id="ARBA00022842"/>
    </source>
</evidence>
<evidence type="ECO:0000256" key="8">
    <source>
        <dbReference type="HAMAP-Rule" id="MF_00692"/>
    </source>
</evidence>
<evidence type="ECO:0000256" key="5">
    <source>
        <dbReference type="ARBA" id="ARBA00022741"/>
    </source>
</evidence>
<dbReference type="Proteomes" id="UP000315782">
    <property type="component" value="Unassembled WGS sequence"/>
</dbReference>
<comment type="catalytic activity">
    <reaction evidence="8">
        <text>L-seryl-[protein] + ATP = 3-O-(5'-adenylyl)-L-seryl-[protein] + diphosphate</text>
        <dbReference type="Rhea" id="RHEA:58120"/>
        <dbReference type="Rhea" id="RHEA-COMP:9863"/>
        <dbReference type="Rhea" id="RHEA-COMP:15073"/>
        <dbReference type="ChEBI" id="CHEBI:29999"/>
        <dbReference type="ChEBI" id="CHEBI:30616"/>
        <dbReference type="ChEBI" id="CHEBI:33019"/>
        <dbReference type="ChEBI" id="CHEBI:142516"/>
        <dbReference type="EC" id="2.7.7.108"/>
    </reaction>
</comment>
<dbReference type="AlphaFoldDB" id="A0A520MJ85"/>
<evidence type="ECO:0000313" key="9">
    <source>
        <dbReference type="EMBL" id="RZO21306.1"/>
    </source>
</evidence>
<feature type="binding site" evidence="8">
    <location>
        <position position="126"/>
    </location>
    <ligand>
        <name>ATP</name>
        <dbReference type="ChEBI" id="CHEBI:30616"/>
    </ligand>
</feature>
<dbReference type="InterPro" id="IPR003846">
    <property type="entry name" value="SelO"/>
</dbReference>
<proteinExistence type="inferred from homology"/>
<name>A0A520MJ85_9GAMM</name>
<keyword evidence="7 8" id="KW-0460">Magnesium</keyword>
<sequence length="493" mass="55483">MLEDKLNFSFEHSFVDNLGDLYEKCRPESVSSPSMLFFNYQLAEELNLDPLQLNSDEGLQIFSGNKVPKGSIQIAQAYAGHQFGHYNPNMGDGRAILLGEVIDANKRRRDIQLKGSGQTPFSRRGDGKSALGPVLREYLISESMHALGIPTSRSLAAVKTGENVLREDIMPGGILTRVAASHIRIGTFEFASKLQDKNAIKKLADYSINRHFPETADVENPYLAFFAAVCNEQASLVAKWMSIGFVHGVMNTDNMTISGETIDYGPCAFMDIYNPSTVFSSIDVNGRYAYGNQPGILTWNLTRLAEALLPLINENKDESIRLLTEVLQLIKPVYTNYWLNIMRSKIGLSKEEQNDIELIISFLEIMEEEKVDFTIAFRLLAKSLVGDSKSIKKLFNNSRRLDGWMMVWHERLSQEGIDDEKIAFSMNKINPVYIPRNHKVEEALKAAVSDNNLEPFTILYSILQSPYDEVNGLESFTRPPSESDIPYRTFCGT</sequence>
<keyword evidence="5 8" id="KW-0547">Nucleotide-binding</keyword>
<dbReference type="GO" id="GO:0005524">
    <property type="term" value="F:ATP binding"/>
    <property type="evidence" value="ECO:0007669"/>
    <property type="project" value="UniProtKB-UniRule"/>
</dbReference>
<dbReference type="HAMAP" id="MF_00692">
    <property type="entry name" value="SelO"/>
    <property type="match status" value="1"/>
</dbReference>
<evidence type="ECO:0000313" key="10">
    <source>
        <dbReference type="Proteomes" id="UP000315782"/>
    </source>
</evidence>
<feature type="binding site" evidence="8">
    <location>
        <position position="263"/>
    </location>
    <ligand>
        <name>Mg(2+)</name>
        <dbReference type="ChEBI" id="CHEBI:18420"/>
    </ligand>
</feature>
<feature type="binding site" evidence="8">
    <location>
        <position position="177"/>
    </location>
    <ligand>
        <name>ATP</name>
        <dbReference type="ChEBI" id="CHEBI:30616"/>
    </ligand>
</feature>
<dbReference type="GO" id="GO:0000287">
    <property type="term" value="F:magnesium ion binding"/>
    <property type="evidence" value="ECO:0007669"/>
    <property type="project" value="UniProtKB-UniRule"/>
</dbReference>
<evidence type="ECO:0000256" key="2">
    <source>
        <dbReference type="ARBA" id="ARBA00022679"/>
    </source>
</evidence>
<evidence type="ECO:0000256" key="1">
    <source>
        <dbReference type="ARBA" id="ARBA00009747"/>
    </source>
</evidence>
<dbReference type="PANTHER" id="PTHR32057">
    <property type="entry name" value="PROTEIN ADENYLYLTRANSFERASE SELO, MITOCHONDRIAL"/>
    <property type="match status" value="1"/>
</dbReference>
<feature type="binding site" evidence="8">
    <location>
        <position position="263"/>
    </location>
    <ligand>
        <name>ATP</name>
        <dbReference type="ChEBI" id="CHEBI:30616"/>
    </ligand>
</feature>
<dbReference type="PANTHER" id="PTHR32057:SF14">
    <property type="entry name" value="PROTEIN ADENYLYLTRANSFERASE SELO, MITOCHONDRIAL"/>
    <property type="match status" value="1"/>
</dbReference>
<feature type="binding site" evidence="8">
    <location>
        <position position="94"/>
    </location>
    <ligand>
        <name>ATP</name>
        <dbReference type="ChEBI" id="CHEBI:30616"/>
    </ligand>
</feature>
<dbReference type="EMBL" id="SHBI01000007">
    <property type="protein sequence ID" value="RZO21306.1"/>
    <property type="molecule type" value="Genomic_DNA"/>
</dbReference>
<feature type="binding site" evidence="8">
    <location>
        <position position="184"/>
    </location>
    <ligand>
        <name>ATP</name>
        <dbReference type="ChEBI" id="CHEBI:30616"/>
    </ligand>
</feature>
<feature type="binding site" evidence="8">
    <location>
        <position position="91"/>
    </location>
    <ligand>
        <name>ATP</name>
        <dbReference type="ChEBI" id="CHEBI:30616"/>
    </ligand>
</feature>
<dbReference type="EC" id="2.7.7.108" evidence="8"/>
<dbReference type="GO" id="GO:0030145">
    <property type="term" value="F:manganese ion binding"/>
    <property type="evidence" value="ECO:0007669"/>
    <property type="project" value="UniProtKB-UniRule"/>
</dbReference>
<comment type="catalytic activity">
    <reaction evidence="8">
        <text>L-tyrosyl-[protein] + UTP = O-(5'-uridylyl)-L-tyrosyl-[protein] + diphosphate</text>
        <dbReference type="Rhea" id="RHEA:83887"/>
        <dbReference type="Rhea" id="RHEA-COMP:10136"/>
        <dbReference type="Rhea" id="RHEA-COMP:20238"/>
        <dbReference type="ChEBI" id="CHEBI:33019"/>
        <dbReference type="ChEBI" id="CHEBI:46398"/>
        <dbReference type="ChEBI" id="CHEBI:46858"/>
        <dbReference type="ChEBI" id="CHEBI:90602"/>
    </reaction>
</comment>
<keyword evidence="8" id="KW-0464">Manganese</keyword>
<comment type="caution">
    <text evidence="9">The sequence shown here is derived from an EMBL/GenBank/DDBJ whole genome shotgun (WGS) entry which is preliminary data.</text>
</comment>
<comment type="similarity">
    <text evidence="1 8">Belongs to the SELO family.</text>
</comment>
<evidence type="ECO:0000256" key="3">
    <source>
        <dbReference type="ARBA" id="ARBA00022695"/>
    </source>
</evidence>
<comment type="catalytic activity">
    <reaction evidence="8">
        <text>L-tyrosyl-[protein] + ATP = O-(5'-adenylyl)-L-tyrosyl-[protein] + diphosphate</text>
        <dbReference type="Rhea" id="RHEA:54288"/>
        <dbReference type="Rhea" id="RHEA-COMP:10136"/>
        <dbReference type="Rhea" id="RHEA-COMP:13846"/>
        <dbReference type="ChEBI" id="CHEBI:30616"/>
        <dbReference type="ChEBI" id="CHEBI:33019"/>
        <dbReference type="ChEBI" id="CHEBI:46858"/>
        <dbReference type="ChEBI" id="CHEBI:83624"/>
        <dbReference type="EC" id="2.7.7.108"/>
    </reaction>
</comment>
<dbReference type="Pfam" id="PF02696">
    <property type="entry name" value="SelO"/>
    <property type="match status" value="1"/>
</dbReference>
<dbReference type="EC" id="2.7.7.-" evidence="8"/>
<comment type="catalytic activity">
    <reaction evidence="8">
        <text>L-seryl-[protein] + UTP = O-(5'-uridylyl)-L-seryl-[protein] + diphosphate</text>
        <dbReference type="Rhea" id="RHEA:64604"/>
        <dbReference type="Rhea" id="RHEA-COMP:9863"/>
        <dbReference type="Rhea" id="RHEA-COMP:16635"/>
        <dbReference type="ChEBI" id="CHEBI:29999"/>
        <dbReference type="ChEBI" id="CHEBI:33019"/>
        <dbReference type="ChEBI" id="CHEBI:46398"/>
        <dbReference type="ChEBI" id="CHEBI:156051"/>
    </reaction>
</comment>
<dbReference type="GO" id="GO:0070733">
    <property type="term" value="F:AMPylase activity"/>
    <property type="evidence" value="ECO:0007669"/>
    <property type="project" value="UniProtKB-EC"/>
</dbReference>
<keyword evidence="3 8" id="KW-0548">Nucleotidyltransferase</keyword>
<keyword evidence="4 8" id="KW-0479">Metal-binding</keyword>
<organism evidence="9 10">
    <name type="scientific">SAR86 cluster bacterium</name>
    <dbReference type="NCBI Taxonomy" id="2030880"/>
    <lineage>
        <taxon>Bacteria</taxon>
        <taxon>Pseudomonadati</taxon>
        <taxon>Pseudomonadota</taxon>
        <taxon>Gammaproteobacteria</taxon>
        <taxon>SAR86 cluster</taxon>
    </lineage>
</organism>
<feature type="active site" description="Proton acceptor" evidence="8">
    <location>
        <position position="253"/>
    </location>
</feature>
<feature type="binding site" evidence="8">
    <location>
        <position position="114"/>
    </location>
    <ligand>
        <name>ATP</name>
        <dbReference type="ChEBI" id="CHEBI:30616"/>
    </ligand>
</feature>
<reference evidence="9 10" key="1">
    <citation type="submission" date="2019-02" db="EMBL/GenBank/DDBJ databases">
        <title>Prokaryotic population dynamics and viral predation in marine succession experiment using metagenomics: the confinement effect.</title>
        <authorList>
            <person name="Haro-Moreno J.M."/>
            <person name="Rodriguez-Valera F."/>
            <person name="Lopez-Perez M."/>
        </authorList>
    </citation>
    <scope>NUCLEOTIDE SEQUENCE [LARGE SCALE GENOMIC DNA]</scope>
    <source>
        <strain evidence="9">MED-G163</strain>
    </source>
</reference>
<comment type="catalytic activity">
    <reaction evidence="8">
        <text>L-histidyl-[protein] + UTP = N(tele)-(5'-uridylyl)-L-histidyl-[protein] + diphosphate</text>
        <dbReference type="Rhea" id="RHEA:83891"/>
        <dbReference type="Rhea" id="RHEA-COMP:9745"/>
        <dbReference type="Rhea" id="RHEA-COMP:20239"/>
        <dbReference type="ChEBI" id="CHEBI:29979"/>
        <dbReference type="ChEBI" id="CHEBI:33019"/>
        <dbReference type="ChEBI" id="CHEBI:46398"/>
        <dbReference type="ChEBI" id="CHEBI:233474"/>
    </reaction>
</comment>
<protein>
    <recommendedName>
        <fullName evidence="8">Protein nucleotidyltransferase YdiU</fullName>
        <ecNumber evidence="8">2.7.7.-</ecNumber>
    </recommendedName>
    <alternativeName>
        <fullName evidence="8">Protein adenylyltransferase YdiU</fullName>
        <ecNumber evidence="8">2.7.7.108</ecNumber>
    </alternativeName>
    <alternativeName>
        <fullName evidence="8">Protein uridylyltransferase YdiU</fullName>
        <ecNumber evidence="8">2.7.7.-</ecNumber>
    </alternativeName>
</protein>